<dbReference type="AlphaFoldDB" id="A0AAC9AW89"/>
<dbReference type="InterPro" id="IPR023401">
    <property type="entry name" value="ODC_N"/>
</dbReference>
<dbReference type="PIRSF" id="PIRSF001439">
    <property type="entry name" value="CryM"/>
    <property type="match status" value="1"/>
</dbReference>
<evidence type="ECO:0000313" key="1">
    <source>
        <dbReference type="EMBL" id="AMU90976.1"/>
    </source>
</evidence>
<sequence>MTKITALEQILVALPDIDVVGEIERGFVALSEGKVDVPPVGELLFPEDNGEFHIKYGVVRGDDVFVVKLATGFFGNAALGLPPFSGCMLILSAKTGEVLHILLEEGELTNHRTAAAGAVAARHLAPPRVDVIGICGSGVQARLQADYLRQVTPCRTLLLWGRDAGRAAAAVSDIEQMGFDARMAASVEELAASSQLIVTTTPADAPYLLSNWVKPGTHITAMGSDTPHKTEIDPAILRRAGLVVADSIPQCLLRGEIRAAIEAGAIGPDDVVELGSLIAGKAGRRTPDDITVADLTGVAVQDIMIAKAVVARTS</sequence>
<reference evidence="2" key="1">
    <citation type="submission" date="2015-11" db="EMBL/GenBank/DDBJ databases">
        <title>Complete genome sequence of a polyethylene-glycol degrader Sphingopyxis macrogoltabida 203N (NBRC 111659).</title>
        <authorList>
            <person name="Yoshiyuki O."/>
            <person name="Shouta N."/>
            <person name="Nagata Y."/>
            <person name="Numata M."/>
            <person name="Tsuchikane K."/>
            <person name="Hosoyama A."/>
            <person name="Yamazoe A."/>
            <person name="Tsuda M."/>
            <person name="Fujita N."/>
            <person name="Kawai F."/>
        </authorList>
    </citation>
    <scope>NUCLEOTIDE SEQUENCE [LARGE SCALE GENOMIC DNA]</scope>
    <source>
        <strain evidence="2">203N</strain>
    </source>
</reference>
<dbReference type="SUPFAM" id="SSF51735">
    <property type="entry name" value="NAD(P)-binding Rossmann-fold domains"/>
    <property type="match status" value="1"/>
</dbReference>
<accession>A0AAC9AW89</accession>
<dbReference type="Gene3D" id="3.40.50.720">
    <property type="entry name" value="NAD(P)-binding Rossmann-like Domain"/>
    <property type="match status" value="1"/>
</dbReference>
<gene>
    <name evidence="1" type="ORF">ATM17_18330</name>
</gene>
<reference evidence="1 2" key="2">
    <citation type="journal article" date="2016" name="Genome Announc.">
        <title>Complete Genome Sequence of Sphingopyxis macrogoltabida Strain 203N (NBRC 111659), a Polyethylene Glycol Degrader.</title>
        <authorList>
            <person name="Ohtsubo Y."/>
            <person name="Nonoyama S."/>
            <person name="Nagata Y."/>
            <person name="Numata M."/>
            <person name="Tsuchikane K."/>
            <person name="Hosoyama A."/>
            <person name="Yamazoe A."/>
            <person name="Tsuda M."/>
            <person name="Fujita N."/>
            <person name="Kawai F."/>
        </authorList>
    </citation>
    <scope>NUCLEOTIDE SEQUENCE [LARGE SCALE GENOMIC DNA]</scope>
    <source>
        <strain evidence="1 2">203N</strain>
    </source>
</reference>
<dbReference type="GO" id="GO:0005737">
    <property type="term" value="C:cytoplasm"/>
    <property type="evidence" value="ECO:0007669"/>
    <property type="project" value="TreeGrafter"/>
</dbReference>
<dbReference type="InterPro" id="IPR036291">
    <property type="entry name" value="NAD(P)-bd_dom_sf"/>
</dbReference>
<dbReference type="RefSeq" id="WP_054730726.1">
    <property type="nucleotide sequence ID" value="NZ_CP009429.1"/>
</dbReference>
<dbReference type="InterPro" id="IPR003462">
    <property type="entry name" value="ODC_Mu_crystall"/>
</dbReference>
<dbReference type="EMBL" id="CP013344">
    <property type="protein sequence ID" value="AMU90976.1"/>
    <property type="molecule type" value="Genomic_DNA"/>
</dbReference>
<organism evidence="1 2">
    <name type="scientific">Sphingopyxis macrogoltabida</name>
    <name type="common">Sphingomonas macrogoltabidus</name>
    <dbReference type="NCBI Taxonomy" id="33050"/>
    <lineage>
        <taxon>Bacteria</taxon>
        <taxon>Pseudomonadati</taxon>
        <taxon>Pseudomonadota</taxon>
        <taxon>Alphaproteobacteria</taxon>
        <taxon>Sphingomonadales</taxon>
        <taxon>Sphingomonadaceae</taxon>
        <taxon>Sphingopyxis</taxon>
    </lineage>
</organism>
<dbReference type="Pfam" id="PF02423">
    <property type="entry name" value="OCD_Mu_crystall"/>
    <property type="match status" value="1"/>
</dbReference>
<dbReference type="Proteomes" id="UP000076088">
    <property type="component" value="Chromosome"/>
</dbReference>
<dbReference type="PANTHER" id="PTHR13812">
    <property type="entry name" value="KETIMINE REDUCTASE MU-CRYSTALLIN"/>
    <property type="match status" value="1"/>
</dbReference>
<protein>
    <recommendedName>
        <fullName evidence="3">Ornithine cyclodeaminase family protein</fullName>
    </recommendedName>
</protein>
<dbReference type="PANTHER" id="PTHR13812:SF19">
    <property type="entry name" value="KETIMINE REDUCTASE MU-CRYSTALLIN"/>
    <property type="match status" value="1"/>
</dbReference>
<dbReference type="Gene3D" id="3.30.1780.10">
    <property type="entry name" value="ornithine cyclodeaminase, domain 1"/>
    <property type="match status" value="1"/>
</dbReference>
<keyword evidence="2" id="KW-1185">Reference proteome</keyword>
<proteinExistence type="predicted"/>
<evidence type="ECO:0000313" key="2">
    <source>
        <dbReference type="Proteomes" id="UP000076088"/>
    </source>
</evidence>
<dbReference type="KEGG" id="smaz:LH19_17765"/>
<name>A0AAC9AW89_SPHMC</name>
<evidence type="ECO:0008006" key="3">
    <source>
        <dbReference type="Google" id="ProtNLM"/>
    </source>
</evidence>